<dbReference type="InterPro" id="IPR013763">
    <property type="entry name" value="Cyclin-like_dom"/>
</dbReference>
<accession>A0A7R8X564</accession>
<keyword evidence="1 2" id="KW-0195">Cyclin</keyword>
<evidence type="ECO:0000313" key="6">
    <source>
        <dbReference type="Proteomes" id="UP000677054"/>
    </source>
</evidence>
<feature type="domain" description="Cyclin-like" evidence="4">
    <location>
        <begin position="48"/>
        <end position="134"/>
    </location>
</feature>
<dbReference type="Gene3D" id="1.10.472.10">
    <property type="entry name" value="Cyclin-like"/>
    <property type="match status" value="2"/>
</dbReference>
<dbReference type="EMBL" id="CAJPEV010000351">
    <property type="protein sequence ID" value="CAG0884321.1"/>
    <property type="molecule type" value="Genomic_DNA"/>
</dbReference>
<dbReference type="Pfam" id="PF02984">
    <property type="entry name" value="Cyclin_C"/>
    <property type="match status" value="1"/>
</dbReference>
<proteinExistence type="inferred from homology"/>
<protein>
    <recommendedName>
        <fullName evidence="4">Cyclin-like domain-containing protein</fullName>
    </recommendedName>
</protein>
<dbReference type="EMBL" id="LR899868">
    <property type="protein sequence ID" value="CAD7243001.1"/>
    <property type="molecule type" value="Genomic_DNA"/>
</dbReference>
<dbReference type="InterPro" id="IPR036915">
    <property type="entry name" value="Cyclin-like_sf"/>
</dbReference>
<dbReference type="Pfam" id="PF00134">
    <property type="entry name" value="Cyclin_N"/>
    <property type="match status" value="1"/>
</dbReference>
<keyword evidence="6" id="KW-1185">Reference proteome</keyword>
<dbReference type="Proteomes" id="UP000677054">
    <property type="component" value="Unassembled WGS sequence"/>
</dbReference>
<dbReference type="FunFam" id="1.10.472.10:FF:000006">
    <property type="entry name" value="Cyclin I"/>
    <property type="match status" value="1"/>
</dbReference>
<dbReference type="InterPro" id="IPR039361">
    <property type="entry name" value="Cyclin"/>
</dbReference>
<sequence>MAEQGEVNEPGRKEVFVHHLHLHLGPPRGAIFLADVEIGGRGRDGAARWVLELSKVAGLAADSSFLALDIMDRFLHMVRAKSKYLKCIALSSLLLAAKLCEEDQCVPAISQLIEASDSSFTASDVLRMERVILEKLGWCLWGLPTPLDFLHVLHSLALDAHPTLLWALPQGLTRTPAFQMLRLIRRLKLAMADFRFLRFPPSMLALGALSLELQACAPTYHHALTSHLLTIMKAEKAASCLRAVQALLMEEKKVGHGKENSPPSAGTTESIQKGAKRRRQRRESRGISEKPAKRRLQDPEIAEDEIFDAIKNLYKLPEMMEIESEILIPIREPITLPPPSQTPVAILKCIKHLFGGEEEWPRVSSNKEPAMHRHHANGRRTYAEVLRTHLNIPMAALSV</sequence>
<evidence type="ECO:0000259" key="4">
    <source>
        <dbReference type="SMART" id="SM00385"/>
    </source>
</evidence>
<dbReference type="PANTHER" id="PTHR10177">
    <property type="entry name" value="CYCLINS"/>
    <property type="match status" value="1"/>
</dbReference>
<evidence type="ECO:0000256" key="2">
    <source>
        <dbReference type="RuleBase" id="RU000383"/>
    </source>
</evidence>
<feature type="region of interest" description="Disordered" evidence="3">
    <location>
        <begin position="253"/>
        <end position="299"/>
    </location>
</feature>
<dbReference type="AlphaFoldDB" id="A0A7R8X564"/>
<dbReference type="InterPro" id="IPR004367">
    <property type="entry name" value="Cyclin_C-dom"/>
</dbReference>
<gene>
    <name evidence="5" type="ORF">DSTB1V02_LOCUS2939</name>
</gene>
<evidence type="ECO:0000256" key="1">
    <source>
        <dbReference type="ARBA" id="ARBA00023127"/>
    </source>
</evidence>
<name>A0A7R8X564_9CRUS</name>
<evidence type="ECO:0000313" key="5">
    <source>
        <dbReference type="EMBL" id="CAD7243001.1"/>
    </source>
</evidence>
<dbReference type="SUPFAM" id="SSF47954">
    <property type="entry name" value="Cyclin-like"/>
    <property type="match status" value="1"/>
</dbReference>
<dbReference type="OrthoDB" id="6358561at2759"/>
<reference evidence="5" key="1">
    <citation type="submission" date="2020-11" db="EMBL/GenBank/DDBJ databases">
        <authorList>
            <person name="Tran Van P."/>
        </authorList>
    </citation>
    <scope>NUCLEOTIDE SEQUENCE</scope>
</reference>
<feature type="compositionally biased region" description="Basic and acidic residues" evidence="3">
    <location>
        <begin position="283"/>
        <end position="298"/>
    </location>
</feature>
<dbReference type="SMART" id="SM00385">
    <property type="entry name" value="CYCLIN"/>
    <property type="match status" value="1"/>
</dbReference>
<organism evidence="5">
    <name type="scientific">Darwinula stevensoni</name>
    <dbReference type="NCBI Taxonomy" id="69355"/>
    <lineage>
        <taxon>Eukaryota</taxon>
        <taxon>Metazoa</taxon>
        <taxon>Ecdysozoa</taxon>
        <taxon>Arthropoda</taxon>
        <taxon>Crustacea</taxon>
        <taxon>Oligostraca</taxon>
        <taxon>Ostracoda</taxon>
        <taxon>Podocopa</taxon>
        <taxon>Podocopida</taxon>
        <taxon>Darwinulocopina</taxon>
        <taxon>Darwinuloidea</taxon>
        <taxon>Darwinulidae</taxon>
        <taxon>Darwinula</taxon>
    </lineage>
</organism>
<comment type="similarity">
    <text evidence="2">Belongs to the cyclin family.</text>
</comment>
<evidence type="ECO:0000256" key="3">
    <source>
        <dbReference type="SAM" id="MobiDB-lite"/>
    </source>
</evidence>
<feature type="compositionally biased region" description="Polar residues" evidence="3">
    <location>
        <begin position="261"/>
        <end position="270"/>
    </location>
</feature>
<dbReference type="InterPro" id="IPR006671">
    <property type="entry name" value="Cyclin_N"/>
</dbReference>